<evidence type="ECO:0000256" key="1">
    <source>
        <dbReference type="ARBA" id="ARBA00001946"/>
    </source>
</evidence>
<evidence type="ECO:0000259" key="5">
    <source>
        <dbReference type="PROSITE" id="PS50883"/>
    </source>
</evidence>
<dbReference type="KEGG" id="ajp:AMJAP_1161"/>
<evidence type="ECO:0000313" key="8">
    <source>
        <dbReference type="Proteomes" id="UP000595663"/>
    </source>
</evidence>
<dbReference type="PANTHER" id="PTHR44757">
    <property type="entry name" value="DIGUANYLATE CYCLASE DGCP"/>
    <property type="match status" value="1"/>
</dbReference>
<dbReference type="CDD" id="cd01949">
    <property type="entry name" value="GGDEF"/>
    <property type="match status" value="1"/>
</dbReference>
<keyword evidence="2" id="KW-1133">Transmembrane helix</keyword>
<dbReference type="OrthoDB" id="9804951at2"/>
<feature type="transmembrane region" description="Helical" evidence="2">
    <location>
        <begin position="15"/>
        <end position="35"/>
    </location>
</feature>
<feature type="domain" description="PAS" evidence="3">
    <location>
        <begin position="446"/>
        <end position="505"/>
    </location>
</feature>
<dbReference type="PROSITE" id="PS50113">
    <property type="entry name" value="PAC"/>
    <property type="match status" value="2"/>
</dbReference>
<feature type="domain" description="EAL" evidence="5">
    <location>
        <begin position="748"/>
        <end position="1002"/>
    </location>
</feature>
<evidence type="ECO:0000256" key="2">
    <source>
        <dbReference type="SAM" id="Phobius"/>
    </source>
</evidence>
<feature type="domain" description="PAS" evidence="3">
    <location>
        <begin position="327"/>
        <end position="371"/>
    </location>
</feature>
<dbReference type="InterPro" id="IPR000160">
    <property type="entry name" value="GGDEF_dom"/>
</dbReference>
<dbReference type="SUPFAM" id="SSF141868">
    <property type="entry name" value="EAL domain-like"/>
    <property type="match status" value="1"/>
</dbReference>
<dbReference type="CDD" id="cd01948">
    <property type="entry name" value="EAL"/>
    <property type="match status" value="1"/>
</dbReference>
<reference evidence="7 8" key="1">
    <citation type="journal article" date="2008" name="Int. J. Syst. Evol. Microbiol.">
        <title>Amphritea japonica sp. nov. and Amphritea balenae sp. nov., isolated from the sediment adjacent to sperm whale carcasses off Kagoshima, Japan.</title>
        <authorList>
            <person name="Miyazaki M."/>
            <person name="Nogi Y."/>
            <person name="Fujiwara Y."/>
            <person name="Kawato M."/>
            <person name="Nagahama T."/>
            <person name="Kubokawa K."/>
            <person name="Horikoshi K."/>
        </authorList>
    </citation>
    <scope>NUCLEOTIDE SEQUENCE [LARGE SCALE GENOMIC DNA]</scope>
    <source>
        <strain evidence="7 8">ATCC BAA-1530</strain>
    </source>
</reference>
<sequence>MHSSLPKKPPSFAKWVYGGVICTILLIVSVLWFSFTQSIEERNERAALYARMIEGTITRTLEGLEMSMVSLSDDLVSGDMSSEQLAKGRERALKILKFAPQLRQIVIIKDQETILDTRREAALNINLNILGLHATRKSYYSLGLIIGNTLKGRFLPLEGTFPGEASRRSLIPIAFESKALDGERVLIVAALNPNYVHRYISNLQLETSDSVYLTDLTGNVLLQKGLYGPNQKYVLPQLNDVLISDADESRTHNFAFATIPASTTAIRLLTKYPLAVSIVVSHQGSLLFWIKQKQNLLLVLLASVITLITGALLLVRSGRRALKMQEEVHLLSEVVEHSPTVIVITDPGGSIEYVNKHFETVTGYTKAEVIGLNPRILKSGETSDKEYIAMWQILTAGETWHGEFHNQHKDGSLYWERASIGPLISDAGEVTHYIALKQPITEEKEAQEKLRLASDVFSVAAEGIMVTDQLNRIQMVNKAFELITGFKEFEVLGKTPALLKSEKHPPGFYAEIFTQLNKNHSWEGEIWNQRKNGELYPQWLMISSRFNPEGKLEGYVALFSDITKRKHDEAVIIHQANYDSLTGLPNRHLFEDRLKQALAFSERGKTSTALLYIDLDRFKYVNDTFGHFAGDLLLKQVSERLIGCVRKTDTIARLGGDEFAVIAQELDNLSTIEKIAHSILTSLAKPFVLEGNEAYISCSIGIAIYPENGKTTERLVLNADNAMYKAKAKGRNTHEYFNKALNKDSTHRSMLEQDIYKALKRNEFYLLYQPIWSIDGQKIESVEALIRWLHPERGTVYPLEFIPLAEESALIHSIGEWVISEACEFAKRLSLKATVAPKVCINISSSQFLRGNMVELLSQELSKHELEGSSLVIEITESILLLDQDNIYAQLETIVSQGIDIAVDDFGTGYSSLSYLKKYPVQRLKIDKSFIDDLEENKEDQALVSGILSLASSLSLKTVVEGVETQAQLELLRQYGSPMIQGYLLAKPMTEDLLITLLAEKAPKHSSDT</sequence>
<evidence type="ECO:0000259" key="3">
    <source>
        <dbReference type="PROSITE" id="PS50112"/>
    </source>
</evidence>
<feature type="transmembrane region" description="Helical" evidence="2">
    <location>
        <begin position="296"/>
        <end position="315"/>
    </location>
</feature>
<accession>A0A7R6SS15</accession>
<keyword evidence="2" id="KW-0472">Membrane</keyword>
<evidence type="ECO:0000313" key="7">
    <source>
        <dbReference type="EMBL" id="BBB25756.1"/>
    </source>
</evidence>
<dbReference type="AlphaFoldDB" id="A0A7R6SS15"/>
<comment type="cofactor">
    <cofactor evidence="1">
        <name>Mg(2+)</name>
        <dbReference type="ChEBI" id="CHEBI:18420"/>
    </cofactor>
</comment>
<dbReference type="PANTHER" id="PTHR44757:SF2">
    <property type="entry name" value="BIOFILM ARCHITECTURE MAINTENANCE PROTEIN MBAA"/>
    <property type="match status" value="1"/>
</dbReference>
<dbReference type="SUPFAM" id="SSF55785">
    <property type="entry name" value="PYP-like sensor domain (PAS domain)"/>
    <property type="match status" value="2"/>
</dbReference>
<dbReference type="InterPro" id="IPR052155">
    <property type="entry name" value="Biofilm_reg_signaling"/>
</dbReference>
<dbReference type="Pfam" id="PF13426">
    <property type="entry name" value="PAS_9"/>
    <property type="match status" value="2"/>
</dbReference>
<dbReference type="SMART" id="SM00267">
    <property type="entry name" value="GGDEF"/>
    <property type="match status" value="1"/>
</dbReference>
<dbReference type="Proteomes" id="UP000595663">
    <property type="component" value="Chromosome"/>
</dbReference>
<dbReference type="InterPro" id="IPR035919">
    <property type="entry name" value="EAL_sf"/>
</dbReference>
<dbReference type="InterPro" id="IPR029787">
    <property type="entry name" value="Nucleotide_cyclase"/>
</dbReference>
<dbReference type="InterPro" id="IPR001633">
    <property type="entry name" value="EAL_dom"/>
</dbReference>
<organism evidence="7 8">
    <name type="scientific">Amphritea japonica ATCC BAA-1530</name>
    <dbReference type="NCBI Taxonomy" id="1278309"/>
    <lineage>
        <taxon>Bacteria</taxon>
        <taxon>Pseudomonadati</taxon>
        <taxon>Pseudomonadota</taxon>
        <taxon>Gammaproteobacteria</taxon>
        <taxon>Oceanospirillales</taxon>
        <taxon>Oceanospirillaceae</taxon>
        <taxon>Amphritea</taxon>
    </lineage>
</organism>
<dbReference type="PROSITE" id="PS50112">
    <property type="entry name" value="PAS"/>
    <property type="match status" value="2"/>
</dbReference>
<keyword evidence="2" id="KW-0812">Transmembrane</keyword>
<dbReference type="InterPro" id="IPR000014">
    <property type="entry name" value="PAS"/>
</dbReference>
<dbReference type="SUPFAM" id="SSF55073">
    <property type="entry name" value="Nucleotide cyclase"/>
    <property type="match status" value="1"/>
</dbReference>
<evidence type="ECO:0000259" key="6">
    <source>
        <dbReference type="PROSITE" id="PS50887"/>
    </source>
</evidence>
<dbReference type="InterPro" id="IPR001610">
    <property type="entry name" value="PAC"/>
</dbReference>
<dbReference type="NCBIfam" id="TIGR00229">
    <property type="entry name" value="sensory_box"/>
    <property type="match status" value="2"/>
</dbReference>
<feature type="domain" description="PAC" evidence="4">
    <location>
        <begin position="520"/>
        <end position="574"/>
    </location>
</feature>
<dbReference type="Pfam" id="PF00563">
    <property type="entry name" value="EAL"/>
    <property type="match status" value="1"/>
</dbReference>
<proteinExistence type="predicted"/>
<dbReference type="NCBIfam" id="TIGR00254">
    <property type="entry name" value="GGDEF"/>
    <property type="match status" value="1"/>
</dbReference>
<keyword evidence="8" id="KW-1185">Reference proteome</keyword>
<dbReference type="SMART" id="SM00086">
    <property type="entry name" value="PAC"/>
    <property type="match status" value="2"/>
</dbReference>
<dbReference type="EMBL" id="AP014545">
    <property type="protein sequence ID" value="BBB25756.1"/>
    <property type="molecule type" value="Genomic_DNA"/>
</dbReference>
<dbReference type="FunFam" id="3.30.70.270:FF:000001">
    <property type="entry name" value="Diguanylate cyclase domain protein"/>
    <property type="match status" value="1"/>
</dbReference>
<dbReference type="InterPro" id="IPR000700">
    <property type="entry name" value="PAS-assoc_C"/>
</dbReference>
<dbReference type="Gene3D" id="3.30.70.270">
    <property type="match status" value="1"/>
</dbReference>
<dbReference type="InterPro" id="IPR043128">
    <property type="entry name" value="Rev_trsase/Diguanyl_cyclase"/>
</dbReference>
<dbReference type="PROSITE" id="PS50883">
    <property type="entry name" value="EAL"/>
    <property type="match status" value="1"/>
</dbReference>
<feature type="domain" description="PAC" evidence="4">
    <location>
        <begin position="400"/>
        <end position="452"/>
    </location>
</feature>
<dbReference type="Pfam" id="PF00990">
    <property type="entry name" value="GGDEF"/>
    <property type="match status" value="1"/>
</dbReference>
<dbReference type="SMART" id="SM00052">
    <property type="entry name" value="EAL"/>
    <property type="match status" value="1"/>
</dbReference>
<dbReference type="RefSeq" id="WP_083935302.1">
    <property type="nucleotide sequence ID" value="NZ_AP014545.1"/>
</dbReference>
<evidence type="ECO:0000259" key="4">
    <source>
        <dbReference type="PROSITE" id="PS50113"/>
    </source>
</evidence>
<name>A0A7R6SS15_9GAMM</name>
<dbReference type="InterPro" id="IPR035965">
    <property type="entry name" value="PAS-like_dom_sf"/>
</dbReference>
<dbReference type="PROSITE" id="PS50887">
    <property type="entry name" value="GGDEF"/>
    <property type="match status" value="1"/>
</dbReference>
<dbReference type="Gene3D" id="3.30.450.20">
    <property type="entry name" value="PAS domain"/>
    <property type="match status" value="2"/>
</dbReference>
<feature type="domain" description="GGDEF" evidence="6">
    <location>
        <begin position="606"/>
        <end position="739"/>
    </location>
</feature>
<dbReference type="SMART" id="SM00091">
    <property type="entry name" value="PAS"/>
    <property type="match status" value="2"/>
</dbReference>
<dbReference type="GO" id="GO:0003824">
    <property type="term" value="F:catalytic activity"/>
    <property type="evidence" value="ECO:0007669"/>
    <property type="project" value="UniProtKB-ARBA"/>
</dbReference>
<gene>
    <name evidence="7" type="ORF">AMJAP_1161</name>
</gene>
<protein>
    <submittedName>
        <fullName evidence="7">Signal transduction protein</fullName>
    </submittedName>
</protein>
<dbReference type="CDD" id="cd00130">
    <property type="entry name" value="PAS"/>
    <property type="match status" value="2"/>
</dbReference>
<dbReference type="Gene3D" id="3.20.20.450">
    <property type="entry name" value="EAL domain"/>
    <property type="match status" value="1"/>
</dbReference>